<dbReference type="EMBL" id="JARPUR010000005">
    <property type="protein sequence ID" value="KAK4875622.1"/>
    <property type="molecule type" value="Genomic_DNA"/>
</dbReference>
<name>A0AAN7P3A7_9COLE</name>
<feature type="region of interest" description="Disordered" evidence="1">
    <location>
        <begin position="93"/>
        <end position="112"/>
    </location>
</feature>
<reference evidence="4" key="1">
    <citation type="submission" date="2023-01" db="EMBL/GenBank/DDBJ databases">
        <title>Key to firefly adult light organ development and bioluminescence: homeobox transcription factors regulate luciferase expression and transportation to peroxisome.</title>
        <authorList>
            <person name="Fu X."/>
        </authorList>
    </citation>
    <scope>NUCLEOTIDE SEQUENCE [LARGE SCALE GENOMIC DNA]</scope>
</reference>
<keyword evidence="2" id="KW-1133">Transmembrane helix</keyword>
<keyword evidence="2" id="KW-0472">Membrane</keyword>
<proteinExistence type="predicted"/>
<feature type="transmembrane region" description="Helical" evidence="2">
    <location>
        <begin position="32"/>
        <end position="57"/>
    </location>
</feature>
<organism evidence="3 4">
    <name type="scientific">Aquatica leii</name>
    <dbReference type="NCBI Taxonomy" id="1421715"/>
    <lineage>
        <taxon>Eukaryota</taxon>
        <taxon>Metazoa</taxon>
        <taxon>Ecdysozoa</taxon>
        <taxon>Arthropoda</taxon>
        <taxon>Hexapoda</taxon>
        <taxon>Insecta</taxon>
        <taxon>Pterygota</taxon>
        <taxon>Neoptera</taxon>
        <taxon>Endopterygota</taxon>
        <taxon>Coleoptera</taxon>
        <taxon>Polyphaga</taxon>
        <taxon>Elateriformia</taxon>
        <taxon>Elateroidea</taxon>
        <taxon>Lampyridae</taxon>
        <taxon>Luciolinae</taxon>
        <taxon>Aquatica</taxon>
    </lineage>
</organism>
<gene>
    <name evidence="3" type="ORF">RN001_012044</name>
</gene>
<sequence>MENFGENSVAWITDGFAKATTNSPETIVEENAVGTLVIIIVSAIVSILFLFVIAVFIDCRHQKLSKDKPNSKKVFKINIPRFSRSRACEDKQSIADRMQSPEATAAPSIVVV</sequence>
<dbReference type="Proteomes" id="UP001353858">
    <property type="component" value="Unassembled WGS sequence"/>
</dbReference>
<keyword evidence="2" id="KW-0812">Transmembrane</keyword>
<evidence type="ECO:0000256" key="2">
    <source>
        <dbReference type="SAM" id="Phobius"/>
    </source>
</evidence>
<evidence type="ECO:0000313" key="4">
    <source>
        <dbReference type="Proteomes" id="UP001353858"/>
    </source>
</evidence>
<accession>A0AAN7P3A7</accession>
<evidence type="ECO:0000256" key="1">
    <source>
        <dbReference type="SAM" id="MobiDB-lite"/>
    </source>
</evidence>
<dbReference type="AlphaFoldDB" id="A0AAN7P3A7"/>
<protein>
    <submittedName>
        <fullName evidence="3">Uncharacterized protein</fullName>
    </submittedName>
</protein>
<keyword evidence="4" id="KW-1185">Reference proteome</keyword>
<comment type="caution">
    <text evidence="3">The sequence shown here is derived from an EMBL/GenBank/DDBJ whole genome shotgun (WGS) entry which is preliminary data.</text>
</comment>
<evidence type="ECO:0000313" key="3">
    <source>
        <dbReference type="EMBL" id="KAK4875622.1"/>
    </source>
</evidence>